<dbReference type="STRING" id="282197.SAMN04488517_102436"/>
<dbReference type="AlphaFoldDB" id="A0A0M6XSM2"/>
<dbReference type="RefSeq" id="WP_055682998.1">
    <property type="nucleotide sequence ID" value="NZ_CANMUL010000001.1"/>
</dbReference>
<keyword evidence="2" id="KW-0472">Membrane</keyword>
<keyword evidence="2" id="KW-1133">Transmembrane helix</keyword>
<sequence>MPDVTRPQDSRRKRPAPGGPVPGGEDLTPSDVAPHRSRATFGWVLVAVVIVVAAVLIVVFAGRAPDLSDGAPEAEIVGEDAVVIVPED</sequence>
<name>A0A0M6XSM2_9RHOB</name>
<gene>
    <name evidence="3" type="ORF">JAN5088_02390</name>
</gene>
<feature type="compositionally biased region" description="Basic and acidic residues" evidence="1">
    <location>
        <begin position="1"/>
        <end position="10"/>
    </location>
</feature>
<evidence type="ECO:0000313" key="4">
    <source>
        <dbReference type="Proteomes" id="UP000048908"/>
    </source>
</evidence>
<feature type="transmembrane region" description="Helical" evidence="2">
    <location>
        <begin position="41"/>
        <end position="61"/>
    </location>
</feature>
<reference evidence="3 4" key="1">
    <citation type="submission" date="2015-07" db="EMBL/GenBank/DDBJ databases">
        <authorList>
            <person name="Noorani M."/>
        </authorList>
    </citation>
    <scope>NUCLEOTIDE SEQUENCE [LARGE SCALE GENOMIC DNA]</scope>
    <source>
        <strain evidence="3 4">CECT 5088</strain>
    </source>
</reference>
<protein>
    <submittedName>
        <fullName evidence="3">Uncharacterized protein</fullName>
    </submittedName>
</protein>
<organism evidence="3 4">
    <name type="scientific">Jannaschia rubra</name>
    <dbReference type="NCBI Taxonomy" id="282197"/>
    <lineage>
        <taxon>Bacteria</taxon>
        <taxon>Pseudomonadati</taxon>
        <taxon>Pseudomonadota</taxon>
        <taxon>Alphaproteobacteria</taxon>
        <taxon>Rhodobacterales</taxon>
        <taxon>Roseobacteraceae</taxon>
        <taxon>Jannaschia</taxon>
    </lineage>
</organism>
<proteinExistence type="predicted"/>
<evidence type="ECO:0000256" key="2">
    <source>
        <dbReference type="SAM" id="Phobius"/>
    </source>
</evidence>
<evidence type="ECO:0000313" key="3">
    <source>
        <dbReference type="EMBL" id="CTQ33607.1"/>
    </source>
</evidence>
<keyword evidence="2" id="KW-0812">Transmembrane</keyword>
<evidence type="ECO:0000256" key="1">
    <source>
        <dbReference type="SAM" id="MobiDB-lite"/>
    </source>
</evidence>
<keyword evidence="4" id="KW-1185">Reference proteome</keyword>
<dbReference type="Proteomes" id="UP000048908">
    <property type="component" value="Unassembled WGS sequence"/>
</dbReference>
<feature type="region of interest" description="Disordered" evidence="1">
    <location>
        <begin position="1"/>
        <end position="33"/>
    </location>
</feature>
<accession>A0A0M6XSM2</accession>
<dbReference type="EMBL" id="CXPG01000020">
    <property type="protein sequence ID" value="CTQ33607.1"/>
    <property type="molecule type" value="Genomic_DNA"/>
</dbReference>